<gene>
    <name evidence="1" type="ORF">GJR97_07125</name>
</gene>
<comment type="caution">
    <text evidence="1">The sequence shown here is derived from an EMBL/GenBank/DDBJ whole genome shotgun (WGS) entry which is preliminary data.</text>
</comment>
<name>A0A6L5R202_9MICO</name>
<evidence type="ECO:0000313" key="2">
    <source>
        <dbReference type="Proteomes" id="UP000476511"/>
    </source>
</evidence>
<sequence length="370" mass="40657">MGSSRRDSFYAAADLYFRQHEPGAQINRDKRTLADVIAHVNAGAAPALRIIIVSHANEEGNLGFSVDAADLRRDTRRGDRKPRIEFKELRDAVAGGALPIADVAKIDGSTRVEIRGCNIGRSTRMLDALDQAFGGATQVTAPTHKQEYSARSGGRGRPRVTDEALFQYSIEDPGHPTVSSADRGARFRAKYPDVPARLWPALLAAARERHVKRKAYEWTGVNPPADDAASVFARLGTNRMFPARRGWVVTYKGRTTVGDNWRFEVQADRVTSTASETRTSFVQTAIPPDGAVLREREMADSGRPDAADWTVVDRIVGRRLVRTVYAEHTEWVINRRIVGASGTAHPPMTDPTFFGQSTFTPTVAPNPPSP</sequence>
<dbReference type="RefSeq" id="WP_154345821.1">
    <property type="nucleotide sequence ID" value="NZ_WKJD01000012.1"/>
</dbReference>
<reference evidence="1 2" key="1">
    <citation type="submission" date="2019-11" db="EMBL/GenBank/DDBJ databases">
        <title>Agromyces kandeliae sp. nov., isolated from mangrove soil.</title>
        <authorList>
            <person name="Wang R."/>
        </authorList>
    </citation>
    <scope>NUCLEOTIDE SEQUENCE [LARGE SCALE GENOMIC DNA]</scope>
    <source>
        <strain evidence="1 2">Q22</strain>
    </source>
</reference>
<keyword evidence="2" id="KW-1185">Reference proteome</keyword>
<dbReference type="AlphaFoldDB" id="A0A6L5R202"/>
<organism evidence="1 2">
    <name type="scientific">Agromyces kandeliae</name>
    <dbReference type="NCBI Taxonomy" id="2666141"/>
    <lineage>
        <taxon>Bacteria</taxon>
        <taxon>Bacillati</taxon>
        <taxon>Actinomycetota</taxon>
        <taxon>Actinomycetes</taxon>
        <taxon>Micrococcales</taxon>
        <taxon>Microbacteriaceae</taxon>
        <taxon>Agromyces</taxon>
    </lineage>
</organism>
<accession>A0A6L5R202</accession>
<protein>
    <submittedName>
        <fullName evidence="1">Uncharacterized protein</fullName>
    </submittedName>
</protein>
<proteinExistence type="predicted"/>
<dbReference type="EMBL" id="WKJD01000012">
    <property type="protein sequence ID" value="MRX43498.1"/>
    <property type="molecule type" value="Genomic_DNA"/>
</dbReference>
<dbReference type="Proteomes" id="UP000476511">
    <property type="component" value="Unassembled WGS sequence"/>
</dbReference>
<evidence type="ECO:0000313" key="1">
    <source>
        <dbReference type="EMBL" id="MRX43498.1"/>
    </source>
</evidence>